<organism evidence="1 2">
    <name type="scientific">Anopheles quadriannulatus</name>
    <name type="common">Mosquito</name>
    <dbReference type="NCBI Taxonomy" id="34691"/>
    <lineage>
        <taxon>Eukaryota</taxon>
        <taxon>Metazoa</taxon>
        <taxon>Ecdysozoa</taxon>
        <taxon>Arthropoda</taxon>
        <taxon>Hexapoda</taxon>
        <taxon>Insecta</taxon>
        <taxon>Pterygota</taxon>
        <taxon>Neoptera</taxon>
        <taxon>Endopterygota</taxon>
        <taxon>Diptera</taxon>
        <taxon>Nematocera</taxon>
        <taxon>Culicoidea</taxon>
        <taxon>Culicidae</taxon>
        <taxon>Anophelinae</taxon>
        <taxon>Anopheles</taxon>
    </lineage>
</organism>
<name>A0A182X301_ANOQN</name>
<dbReference type="Proteomes" id="UP000076407">
    <property type="component" value="Unassembled WGS sequence"/>
</dbReference>
<dbReference type="AlphaFoldDB" id="A0A182X301"/>
<protein>
    <submittedName>
        <fullName evidence="1">Uncharacterized protein</fullName>
    </submittedName>
</protein>
<proteinExistence type="predicted"/>
<dbReference type="EnsemblMetazoa" id="AQUA004174-RA">
    <property type="protein sequence ID" value="AQUA004174-PA"/>
    <property type="gene ID" value="AQUA004174"/>
</dbReference>
<reference evidence="1" key="1">
    <citation type="submission" date="2020-05" db="UniProtKB">
        <authorList>
            <consortium name="EnsemblMetazoa"/>
        </authorList>
    </citation>
    <scope>IDENTIFICATION</scope>
    <source>
        <strain evidence="1">SANGQUA</strain>
    </source>
</reference>
<evidence type="ECO:0000313" key="2">
    <source>
        <dbReference type="Proteomes" id="UP000076407"/>
    </source>
</evidence>
<sequence>MTYLPPHALLQNLMKKKCSKCISHQSNMTYLPHAVLQNLILPELSDFTNADESFSDTCDVEDDSVRNIDTMSIEDGLRFWALSSNAPHSSVNMVFKLFKKANVKVPSTAKTLLRTKRNPSSEIKENGGGQWLHNSRSMQFWPILLKIKELPKAPVMTAAIFCGLKKPDSIEEYLSPLCYRDIIVADQLHLIDLGIMKRLLLGWRDGKLGIKAWNKQQIELVDKALDKIRQPSEVHRKQRPIKYIKYWKASECAFFLHCPAIAVLKDHLPENVYKHFCCFVL</sequence>
<dbReference type="VEuPathDB" id="VectorBase:AQUA004174"/>
<dbReference type="PANTHER" id="PTHR33053:SF9">
    <property type="entry name" value="AGAP000105-PA"/>
    <property type="match status" value="1"/>
</dbReference>
<dbReference type="STRING" id="34691.A0A182X301"/>
<accession>A0A182X301</accession>
<keyword evidence="2" id="KW-1185">Reference proteome</keyword>
<evidence type="ECO:0000313" key="1">
    <source>
        <dbReference type="EnsemblMetazoa" id="AQUA004174-PA"/>
    </source>
</evidence>
<dbReference type="PANTHER" id="PTHR33053">
    <property type="entry name" value="PROTEIN, PUTATIVE-RELATED"/>
    <property type="match status" value="1"/>
</dbReference>